<gene>
    <name evidence="3" type="ORF">UU16_C0053G0005</name>
</gene>
<protein>
    <submittedName>
        <fullName evidence="3">Uncharacterized protein</fullName>
    </submittedName>
</protein>
<accession>A0A0G0T410</accession>
<reference evidence="3 4" key="1">
    <citation type="journal article" date="2015" name="Nature">
        <title>rRNA introns, odd ribosomes, and small enigmatic genomes across a large radiation of phyla.</title>
        <authorList>
            <person name="Brown C.T."/>
            <person name="Hug L.A."/>
            <person name="Thomas B.C."/>
            <person name="Sharon I."/>
            <person name="Castelle C.J."/>
            <person name="Singh A."/>
            <person name="Wilkins M.J."/>
            <person name="Williams K.H."/>
            <person name="Banfield J.F."/>
        </authorList>
    </citation>
    <scope>NUCLEOTIDE SEQUENCE [LARGE SCALE GENOMIC DNA]</scope>
</reference>
<organism evidence="3 4">
    <name type="scientific">Candidatus Woesebacteria bacterium GW2011_GWA2_40_7</name>
    <dbReference type="NCBI Taxonomy" id="1618562"/>
    <lineage>
        <taxon>Bacteria</taxon>
        <taxon>Candidatus Woeseibacteriota</taxon>
    </lineage>
</organism>
<evidence type="ECO:0000313" key="3">
    <source>
        <dbReference type="EMBL" id="KKR71798.1"/>
    </source>
</evidence>
<comment type="caution">
    <text evidence="3">The sequence shown here is derived from an EMBL/GenBank/DDBJ whole genome shotgun (WGS) entry which is preliminary data.</text>
</comment>
<feature type="region of interest" description="Disordered" evidence="1">
    <location>
        <begin position="126"/>
        <end position="164"/>
    </location>
</feature>
<feature type="transmembrane region" description="Helical" evidence="2">
    <location>
        <begin position="12"/>
        <end position="32"/>
    </location>
</feature>
<feature type="compositionally biased region" description="Pro residues" evidence="1">
    <location>
        <begin position="133"/>
        <end position="149"/>
    </location>
</feature>
<name>A0A0G0T410_9BACT</name>
<keyword evidence="2" id="KW-0812">Transmembrane</keyword>
<keyword evidence="2" id="KW-0472">Membrane</keyword>
<evidence type="ECO:0000256" key="2">
    <source>
        <dbReference type="SAM" id="Phobius"/>
    </source>
</evidence>
<sequence length="376" mass="40841">MAKKRFTVRTKSVSPIRIVLLVVGILISLNLITKPVFKEKLNTGIRVLAAAASNSCDDLSTRPCYDKKSGNRVQLLGKNAENTFNGCINNSAPNNYGDFYQKTVVCDQEKVTYCHDGKSANFLRKFTGDCKTTPPPPPPPTPEPTPSATPNPTDSPFKITFPNGGESLPFGSEQSITWTGGDTANDWPVYVSLIDATRNVAIREFLINTSNDGQEPWIVDLPLGTYYKIYGQGCRSGGCTSTTQWDQGDNTFNVVAGSIPVGKISSAYPANQSLVALSPSGDETWTNGSVQNLKWSGGTGSWTIYLALIDKYTNTTYTPLFNNTTNDGTETWTIPSYIPPGSYVLYAACTNCPPPPAGYTGGYYTYSFKPFTIKLP</sequence>
<dbReference type="Proteomes" id="UP000034013">
    <property type="component" value="Unassembled WGS sequence"/>
</dbReference>
<evidence type="ECO:0000313" key="4">
    <source>
        <dbReference type="Proteomes" id="UP000034013"/>
    </source>
</evidence>
<evidence type="ECO:0000256" key="1">
    <source>
        <dbReference type="SAM" id="MobiDB-lite"/>
    </source>
</evidence>
<dbReference type="AlphaFoldDB" id="A0A0G0T410"/>
<dbReference type="EMBL" id="LBZO01000053">
    <property type="protein sequence ID" value="KKR71798.1"/>
    <property type="molecule type" value="Genomic_DNA"/>
</dbReference>
<proteinExistence type="predicted"/>
<keyword evidence="2" id="KW-1133">Transmembrane helix</keyword>